<protein>
    <recommendedName>
        <fullName evidence="5">Pentatricopeptide repeat-containing protein</fullName>
    </recommendedName>
</protein>
<evidence type="ECO:0008006" key="5">
    <source>
        <dbReference type="Google" id="ProtNLM"/>
    </source>
</evidence>
<evidence type="ECO:0000256" key="1">
    <source>
        <dbReference type="ARBA" id="ARBA00022737"/>
    </source>
</evidence>
<feature type="repeat" description="PPR" evidence="2">
    <location>
        <begin position="644"/>
        <end position="678"/>
    </location>
</feature>
<dbReference type="SUPFAM" id="SSF81901">
    <property type="entry name" value="HCP-like"/>
    <property type="match status" value="1"/>
</dbReference>
<gene>
    <name evidence="3" type="ORF">V6N11_041863</name>
</gene>
<feature type="repeat" description="PPR" evidence="2">
    <location>
        <begin position="820"/>
        <end position="854"/>
    </location>
</feature>
<feature type="repeat" description="PPR" evidence="2">
    <location>
        <begin position="749"/>
        <end position="783"/>
    </location>
</feature>
<dbReference type="Proteomes" id="UP001396334">
    <property type="component" value="Unassembled WGS sequence"/>
</dbReference>
<evidence type="ECO:0000313" key="3">
    <source>
        <dbReference type="EMBL" id="KAK9013873.1"/>
    </source>
</evidence>
<feature type="repeat" description="PPR" evidence="2">
    <location>
        <begin position="574"/>
        <end position="608"/>
    </location>
</feature>
<evidence type="ECO:0000313" key="4">
    <source>
        <dbReference type="Proteomes" id="UP001396334"/>
    </source>
</evidence>
<dbReference type="PROSITE" id="PS51375">
    <property type="entry name" value="PPR"/>
    <property type="match status" value="13"/>
</dbReference>
<dbReference type="Pfam" id="PF12854">
    <property type="entry name" value="PPR_1"/>
    <property type="match status" value="1"/>
</dbReference>
<organism evidence="3 4">
    <name type="scientific">Hibiscus sabdariffa</name>
    <name type="common">roselle</name>
    <dbReference type="NCBI Taxonomy" id="183260"/>
    <lineage>
        <taxon>Eukaryota</taxon>
        <taxon>Viridiplantae</taxon>
        <taxon>Streptophyta</taxon>
        <taxon>Embryophyta</taxon>
        <taxon>Tracheophyta</taxon>
        <taxon>Spermatophyta</taxon>
        <taxon>Magnoliopsida</taxon>
        <taxon>eudicotyledons</taxon>
        <taxon>Gunneridae</taxon>
        <taxon>Pentapetalae</taxon>
        <taxon>rosids</taxon>
        <taxon>malvids</taxon>
        <taxon>Malvales</taxon>
        <taxon>Malvaceae</taxon>
        <taxon>Malvoideae</taxon>
        <taxon>Hibiscus</taxon>
    </lineage>
</organism>
<dbReference type="PANTHER" id="PTHR47942:SF16">
    <property type="entry name" value="PENTATRICOPEPTIDE REPEAT DOMAIN CONTAINING PROTEIN-RELATED"/>
    <property type="match status" value="1"/>
</dbReference>
<feature type="repeat" description="PPR" evidence="2">
    <location>
        <begin position="890"/>
        <end position="924"/>
    </location>
</feature>
<dbReference type="Gene3D" id="1.25.40.10">
    <property type="entry name" value="Tetratricopeptide repeat domain"/>
    <property type="match status" value="5"/>
</dbReference>
<dbReference type="Pfam" id="PF13041">
    <property type="entry name" value="PPR_2"/>
    <property type="match status" value="5"/>
</dbReference>
<dbReference type="PANTHER" id="PTHR47942">
    <property type="entry name" value="TETRATRICOPEPTIDE REPEAT (TPR)-LIKE SUPERFAMILY PROTEIN-RELATED"/>
    <property type="match status" value="1"/>
</dbReference>
<feature type="repeat" description="PPR" evidence="2">
    <location>
        <begin position="679"/>
        <end position="713"/>
    </location>
</feature>
<keyword evidence="1" id="KW-0677">Repeat</keyword>
<dbReference type="Pfam" id="PF01535">
    <property type="entry name" value="PPR"/>
    <property type="match status" value="1"/>
</dbReference>
<dbReference type="EMBL" id="JBBPBN010000022">
    <property type="protein sequence ID" value="KAK9013873.1"/>
    <property type="molecule type" value="Genomic_DNA"/>
</dbReference>
<dbReference type="InterPro" id="IPR051222">
    <property type="entry name" value="PPR/CCM1_RNA-binding"/>
</dbReference>
<feature type="repeat" description="PPR" evidence="2">
    <location>
        <begin position="609"/>
        <end position="643"/>
    </location>
</feature>
<feature type="repeat" description="PPR" evidence="2">
    <location>
        <begin position="960"/>
        <end position="994"/>
    </location>
</feature>
<feature type="repeat" description="PPR" evidence="2">
    <location>
        <begin position="714"/>
        <end position="748"/>
    </location>
</feature>
<evidence type="ECO:0000256" key="2">
    <source>
        <dbReference type="PROSITE-ProRule" id="PRU00708"/>
    </source>
</evidence>
<dbReference type="NCBIfam" id="TIGR00756">
    <property type="entry name" value="PPR"/>
    <property type="match status" value="9"/>
</dbReference>
<dbReference type="Pfam" id="PF13812">
    <property type="entry name" value="PPR_3"/>
    <property type="match status" value="1"/>
</dbReference>
<proteinExistence type="predicted"/>
<name>A0ABR2RLR3_9ROSI</name>
<keyword evidence="4" id="KW-1185">Reference proteome</keyword>
<dbReference type="InterPro" id="IPR011990">
    <property type="entry name" value="TPR-like_helical_dom_sf"/>
</dbReference>
<accession>A0ABR2RLR3</accession>
<dbReference type="InterPro" id="IPR002885">
    <property type="entry name" value="PPR_rpt"/>
</dbReference>
<feature type="repeat" description="PPR" evidence="2">
    <location>
        <begin position="925"/>
        <end position="959"/>
    </location>
</feature>
<feature type="repeat" description="PPR" evidence="2">
    <location>
        <begin position="539"/>
        <end position="573"/>
    </location>
</feature>
<feature type="repeat" description="PPR" evidence="2">
    <location>
        <begin position="855"/>
        <end position="889"/>
    </location>
</feature>
<sequence>MANLESAIDCAFWDQSISTPLTLEGSAKSVPGEPFPLDGARASKALRIQQLSLLRNGFPLGIIPSLCPPSRKDLGSFSLHSLLLRPSTPNWWLGVIGQFRPKKLISAIRTELQSADELELPVFRDAAKHFLDKSLYSIALATQLSLSPSTSLLWSTERQGEKKGYRNKFKIYHQASSSIPFTFIYLLPDHDITLDAAWPELFMDHKGIYWEVPESISLDMSSLPSDSGFLYRFGLHKNSGRPQAFSELEGDVPPALMPGLCAKVAFSYQKSKDIWRRKETKEDLIVKTDKGSFWRPSYDMRLKEPHAAISGIIGGTCAAWFGKYSANVESQGDDILPTSNNKRSPLNVDLFGSACYTFQHGQFRKLYGDLTRFDARLDIFSLSSFAKRVSRVSSSADKSLLSPRLNLIFQQQVAGPVVFRVDSKFLLDYKAGERDPHIEDVTYSLSYSLRLLRSGKVVACLIDYLFIVPFSLSSHVFSKFSHGLPAGFAARLPKGKRRSACLLKYATWAFLSRHGFTGIGHFCVWKLFRDMISEGPCPSNYTFNTMILGFCRKGHLGTAESLLNVMQKYKCNPDACSYNILINANCISGLTLNALTWAQLMIERSCKPNIFTFNIIVNALCSEGNVVEARKIVNEIQEIGLSPNAAIYNTLMNGYVKSRDVGQANMLYEEMKSKGINPDAITFNILVAGHFKYGQKEDGDRLLRELLAMNLLPNHSLCDVSVAGLCWGGRLDEAMEFLENMLERGMKPSIVAFNSIIAAYSRAGLEEDAYKVFEFMMNFSLTPSSSRCSSLLLGLFRKGRLPEAREILYKMMMHKGFTINKVAFTVLLDGYFRKGDLAGAQDIWNEMLHRGISPDAVAFSAFINGLSKAGRIEEAYDLFLDMSNKGLMPNNFVYNSLIGGFCNQGRINEALKLGREMRRKGLVPDIFTFNIIINGFCKHARMKSAFDAFMDIHQAGLVPDIVTYNTLISGYCEAFDMVKVDQIMNSMYASGREPGITTYNIQIHGFCSSRKMNKAVMILDELL</sequence>
<comment type="caution">
    <text evidence="3">The sequence shown here is derived from an EMBL/GenBank/DDBJ whole genome shotgun (WGS) entry which is preliminary data.</text>
</comment>
<reference evidence="3 4" key="1">
    <citation type="journal article" date="2024" name="G3 (Bethesda)">
        <title>Genome assembly of Hibiscus sabdariffa L. provides insights into metabolisms of medicinal natural products.</title>
        <authorList>
            <person name="Kim T."/>
        </authorList>
    </citation>
    <scope>NUCLEOTIDE SEQUENCE [LARGE SCALE GENOMIC DNA]</scope>
    <source>
        <strain evidence="3">TK-2024</strain>
        <tissue evidence="3">Old leaves</tissue>
    </source>
</reference>
<feature type="repeat" description="PPR" evidence="2">
    <location>
        <begin position="784"/>
        <end position="819"/>
    </location>
</feature>